<feature type="domain" description="Carrier" evidence="5">
    <location>
        <begin position="2102"/>
        <end position="2177"/>
    </location>
</feature>
<dbReference type="FunFam" id="3.30.300.30:FF:000010">
    <property type="entry name" value="Enterobactin synthetase component F"/>
    <property type="match status" value="1"/>
</dbReference>
<dbReference type="Gene3D" id="3.30.559.30">
    <property type="entry name" value="Nonribosomal peptide synthetase, condensation domain"/>
    <property type="match status" value="3"/>
</dbReference>
<dbReference type="InterPro" id="IPR000873">
    <property type="entry name" value="AMP-dep_synth/lig_dom"/>
</dbReference>
<comment type="cofactor">
    <cofactor evidence="1">
        <name>pantetheine 4'-phosphate</name>
        <dbReference type="ChEBI" id="CHEBI:47942"/>
    </cofactor>
</comment>
<dbReference type="PROSITE" id="PS00455">
    <property type="entry name" value="AMP_BINDING"/>
    <property type="match status" value="2"/>
</dbReference>
<dbReference type="InterPro" id="IPR023213">
    <property type="entry name" value="CAT-like_dom_sf"/>
</dbReference>
<dbReference type="Pfam" id="PF13193">
    <property type="entry name" value="AMP-binding_C"/>
    <property type="match status" value="2"/>
</dbReference>
<proteinExistence type="predicted"/>
<dbReference type="FunFam" id="2.30.38.10:FF:000001">
    <property type="entry name" value="Non-ribosomal peptide synthetase PvdI"/>
    <property type="match status" value="2"/>
</dbReference>
<dbReference type="FunFam" id="1.10.1200.10:FF:000016">
    <property type="entry name" value="Non-ribosomal peptide synthase"/>
    <property type="match status" value="2"/>
</dbReference>
<dbReference type="RefSeq" id="WP_090382747.1">
    <property type="nucleotide sequence ID" value="NZ_FNSC01000001.1"/>
</dbReference>
<dbReference type="OrthoDB" id="9757559at2"/>
<dbReference type="SUPFAM" id="SSF56801">
    <property type="entry name" value="Acetyl-CoA synthetase-like"/>
    <property type="match status" value="2"/>
</dbReference>
<dbReference type="PANTHER" id="PTHR45527:SF1">
    <property type="entry name" value="FATTY ACID SYNTHASE"/>
    <property type="match status" value="1"/>
</dbReference>
<dbReference type="Pfam" id="PF02668">
    <property type="entry name" value="TauD"/>
    <property type="match status" value="1"/>
</dbReference>
<dbReference type="CDD" id="cd05930">
    <property type="entry name" value="A_NRPS"/>
    <property type="match status" value="2"/>
</dbReference>
<dbReference type="GO" id="GO:0009366">
    <property type="term" value="C:enterobactin synthetase complex"/>
    <property type="evidence" value="ECO:0007669"/>
    <property type="project" value="TreeGrafter"/>
</dbReference>
<dbReference type="InterPro" id="IPR020806">
    <property type="entry name" value="PKS_PP-bd"/>
</dbReference>
<dbReference type="Gene3D" id="3.40.50.980">
    <property type="match status" value="4"/>
</dbReference>
<dbReference type="Gene3D" id="3.60.130.10">
    <property type="entry name" value="Clavaminate synthase-like"/>
    <property type="match status" value="1"/>
</dbReference>
<dbReference type="Gene3D" id="3.30.300.30">
    <property type="match status" value="2"/>
</dbReference>
<gene>
    <name evidence="6" type="ORF">SAMN05421553_2913</name>
</gene>
<dbReference type="EMBL" id="FNSC01000001">
    <property type="protein sequence ID" value="SED57850.1"/>
    <property type="molecule type" value="Genomic_DNA"/>
</dbReference>
<dbReference type="InterPro" id="IPR025110">
    <property type="entry name" value="AMP-bd_C"/>
</dbReference>
<evidence type="ECO:0000256" key="1">
    <source>
        <dbReference type="ARBA" id="ARBA00001957"/>
    </source>
</evidence>
<dbReference type="InterPro" id="IPR042098">
    <property type="entry name" value="TauD-like_sf"/>
</dbReference>
<dbReference type="GO" id="GO:0016706">
    <property type="term" value="F:2-oxoglutarate-dependent dioxygenase activity"/>
    <property type="evidence" value="ECO:0007669"/>
    <property type="project" value="UniProtKB-ARBA"/>
</dbReference>
<dbReference type="PROSITE" id="PS00012">
    <property type="entry name" value="PHOSPHOPANTETHEINE"/>
    <property type="match status" value="2"/>
</dbReference>
<sequence>MTSIQRHLASPGQQALWTFHRLNPTSPAYNMVLARELRAELDPERLCAAFALVLANYEALHCGYQEEDGQLWMVQPVRIEPDVATQRVENLHQTDVRAWLEQQADLPFELVRGQVCRLRLLHNQTASGPQLHMCAAFHHISGDFFSVEWAVELMFAVYEALQNGQPLSLPESGRYFDWLAEQREMQGGESNDALASFWQDRLAGAPAPLELTPDLPRPRSPSYAGEEFEQWLSLDDSQALRALAEQLNISLFGLLAGLFQVFMHRQSGQDDFLIGTPTMDRHKAKYKQLIGYTLNAIPLRARLKDNPRLDDYLRDSAKQLREGLRHRRLPLARIQAAAASPMLFRHMLTYMPNRREAALARFSLREHLATQRGAANELNLRWQDDGQRLQAQWRYSSELFRGERIARMAAQFVEFARAAVTRPTARLSELPACAPQEQSRLNGPALAPSAATALAAFTQQVAAHPQRLALIEGDASLSYAELDQAATRLAERFQATGLGAGGVVALALPRGTALLTAMLASWKAGAAYLCLDPALPTSRRLHMLGDSGAMLVAGLGPAPAELGETRWLNLDTSVGWVERSETQQPPPAKPIASAHPAQPAYLIYTSGSTGMPKGVVVSQGNLIHYVDGVLRALQLPDDASLSALATVAADLGYTAWFGALLSGRSLRLIDETLAADPEALAASLAEQPLDCLKIVPSHLKALLAVTEPARLLPRHSLVLGGEGLDLSLVQRIRELAPDCRVVNHYGPTETTVGCLSHGVQDLEPSLSGLVPVGSPLANVSVQVLDGYLNPLPQGSAGELYVGGAGVANGYLGQPRLSAERFIPDPFAADGSRLYRTGDRVRMLPNGLLEFLGRIDNQVKIRGFRVELGEVEACLKACPELRDAVVLAQPAASGDGLRLVAYLVAAQPIQLDELRQRLAKQLPDYMLPAVFVELAELPRLANGKVDRKNLPLPTETATAKAAEGAPRDGVEESLVQLWSALLQRESLSIHDDFFALGGDSILALQLIAKARQVGLKFSPKQLFAQPTIASLAATLDCPARKLEAQLLLLWRELLGQPELARRDDFFGQGGDSILALQLIAKCRQAGLKFSPKELFAHPSVAALAGLLLSRAPATGSAPAQAAAPRLAPFALSTLAAEQLRELAGAELEDAYPLSPLQKGLLFHSLLEGDSGVYVNQLQAELSGPFAPEPFLAAWRAAVAAHPLLRTGVLWQGLDEPVQAVYRQLELPVTLLDWNELDESARQRALDAYCQADRVQGFAPDRPPLQRLALIRLEEQRWWLVWSRHHLIADGWSSVLLLEEILTRYSGSTPAPRPAYRDYIGWLAAQPTQDATAFWQGRLQGFEGSGSLPMLAAPRPGQAVDYLTRGLSFDAAQTLRLNQAAKRAKVTLNTLIQAAWALLLARYNDQPDVIIGVTSSGRPSELPGADRMLGVFINTLPLRLQALPQLTLADFLRAVQDASVALREHEQTPLAEILQSQDRGAALFDTLLVFQNLPAAAERQLRVGELSLRALDNLEQTNYGLTLEALPGRQLQLLFSADAQRLPEPLLLALMDHMRQLLLAMDSPAATRLGQIGLLGAREQARLAEWGRHDADYSLEPDWQTRVAARVATHPERIVARCGDASLTYAQLWQRSEVLARGMRALGAQADQPVALLAERGLELLCLMVATLRAGAAWLPLEPTQPPARWQHVLNRANRPLVICNEVHRAALAEHYDGPIAVPAELLARSVDGQLPTTPARPEQLAYVLFTSGSTGQPKGVMVNRAGMLNNMLAKLAPLGLSEEDVIAQSAPACFDISVWQTLTAPLFGACVEIIQDAVVRDPQALLALLASRRISLLEPVPALLHALLEVQGERQVELPALRWVLPTGEALPMPTARAWFERYPAIPLMNAYGPAECSDDVAFHPLHQAPEEGGSVAIGSPTAGAELYVLGHDLNPLPVGVPGELAIGGIGVSRGYLADPARTAASFVPNPFGAPGSRLYLSGDLARWRADGVLEYLGRKDFQLKLRGFRIEPGEIEACLERHPAVQRALVNLQRLGESELLVAYWQGDDGAMAEEAELASYLRGELPAYMLPSAWVRVDSWPLNGNGKVDRKALPAPRLDSALIEPPQGETEQRLAELWAALLPPQALGRHSHFFEAGGHSLLATRLLARVRQAWAVDLPLRAVFEAPSLWQMAERLDALLAQPASLSTIPALGPVERSAEMPLSPSQQRLWLVDRLQGGAAYNMAATLSLDGELDVAVLQATFAALLQRHEVLRTAYPDNDGEPCAVISAHLDFHLGLRDLSQLPPAEREAEAQRESLANLRQPFDLSEPPLIRARLLKLGEQRHHLLLALHHMVADGWSVGVLFDELSQLYRSLRAAEPVNLAPLPLQYADYAAWQHRLLSGERLQRELGFWRTELAAAPQVLALPSDWPRPAQASSAGAAHAFRVPAALLERLEALVHTEGASLYMVLLSAFQLLLHRLSGSDDLLLGTDVAGREARELEGLIGFFVNVLPLRSRLQPRARFVDLLAATKRTCLAAFEHQTLPFERIVEALEVPRDRSRNPLVQALFVMQNTPQSDFAIPGLAIQLQPPAERSSKFDMALFLEREGGDLCADWVYASALFKAERIAALADAWVAVLEQAVAAPQGAVAAFTFTLPQSEPSCMAKNPPSTSKLDKLKKLAPRTSAAPRPLIKTRPLMDGRDFPLLIEPATPDLDPVGWARSSRDLIDTLLCRHAGLLLRGFALHSPQDFEAFAEAIHPGLFGGYGDLPKKEGGRNIYRSTPYPEREMILYHNESSHLPRAPRKQWFFCEQPSPVGGATPIVDCRELYRRLPTELAQTFESKGLLYVRTFTKRLDVSWQEFFKTDERAEVEAQCRASGTEFVWLANDELQTRTRCPAVIRHPLSGERSFFNQVQLHHVHCLEPEVREDLLALVGLERMPRHVYFGDGSSIDDEVMALLGRLYEECAVRFDWQRGDVVMLDNLLAAHARDPYEGPRKIAVAMGDLHEPAQLLNNRSEMELQN</sequence>
<dbReference type="Pfam" id="PF00501">
    <property type="entry name" value="AMP-binding"/>
    <property type="match status" value="2"/>
</dbReference>
<evidence type="ECO:0000256" key="2">
    <source>
        <dbReference type="ARBA" id="ARBA00022450"/>
    </source>
</evidence>
<dbReference type="Proteomes" id="UP000242849">
    <property type="component" value="Unassembled WGS sequence"/>
</dbReference>
<dbReference type="Gene3D" id="3.30.559.10">
    <property type="entry name" value="Chloramphenicol acetyltransferase-like domain"/>
    <property type="match status" value="3"/>
</dbReference>
<keyword evidence="2" id="KW-0596">Phosphopantetheine</keyword>
<reference evidence="7" key="1">
    <citation type="submission" date="2016-10" db="EMBL/GenBank/DDBJ databases">
        <authorList>
            <person name="Varghese N."/>
            <person name="Submissions S."/>
        </authorList>
    </citation>
    <scope>NUCLEOTIDE SEQUENCE [LARGE SCALE GENOMIC DNA]</scope>
    <source>
        <strain evidence="7">DSM 12111</strain>
    </source>
</reference>
<keyword evidence="7" id="KW-1185">Reference proteome</keyword>
<dbReference type="InterPro" id="IPR010071">
    <property type="entry name" value="AA_adenyl_dom"/>
</dbReference>
<dbReference type="GO" id="GO:0047527">
    <property type="term" value="F:2,3-dihydroxybenzoate-serine ligase activity"/>
    <property type="evidence" value="ECO:0007669"/>
    <property type="project" value="TreeGrafter"/>
</dbReference>
<dbReference type="CDD" id="cd19531">
    <property type="entry name" value="LCL_NRPS-like"/>
    <property type="match status" value="1"/>
</dbReference>
<dbReference type="GO" id="GO:0009239">
    <property type="term" value="P:enterobactin biosynthetic process"/>
    <property type="evidence" value="ECO:0007669"/>
    <property type="project" value="TreeGrafter"/>
</dbReference>
<dbReference type="InterPro" id="IPR036736">
    <property type="entry name" value="ACP-like_sf"/>
</dbReference>
<evidence type="ECO:0000259" key="5">
    <source>
        <dbReference type="PROSITE" id="PS50075"/>
    </source>
</evidence>
<dbReference type="FunFam" id="3.30.559.10:FF:000012">
    <property type="entry name" value="Non-ribosomal peptide synthetase"/>
    <property type="match status" value="1"/>
</dbReference>
<dbReference type="NCBIfam" id="NF003417">
    <property type="entry name" value="PRK04813.1"/>
    <property type="match status" value="2"/>
</dbReference>
<dbReference type="InterPro" id="IPR045851">
    <property type="entry name" value="AMP-bd_C_sf"/>
</dbReference>
<keyword evidence="4" id="KW-0560">Oxidoreductase</keyword>
<dbReference type="SUPFAM" id="SSF52777">
    <property type="entry name" value="CoA-dependent acyltransferases"/>
    <property type="match status" value="6"/>
</dbReference>
<accession>A0A1H5BUY2</accession>
<dbReference type="Pfam" id="PF00668">
    <property type="entry name" value="Condensation"/>
    <property type="match status" value="3"/>
</dbReference>
<dbReference type="STRING" id="53406.SAMN05421553_2913"/>
<dbReference type="InterPro" id="IPR009081">
    <property type="entry name" value="PP-bd_ACP"/>
</dbReference>
<evidence type="ECO:0000256" key="4">
    <source>
        <dbReference type="ARBA" id="ARBA00023002"/>
    </source>
</evidence>
<evidence type="ECO:0000313" key="7">
    <source>
        <dbReference type="Proteomes" id="UP000242849"/>
    </source>
</evidence>
<dbReference type="Gene3D" id="1.10.1200.10">
    <property type="entry name" value="ACP-like"/>
    <property type="match status" value="3"/>
</dbReference>
<dbReference type="GO" id="GO:0072330">
    <property type="term" value="P:monocarboxylic acid biosynthetic process"/>
    <property type="evidence" value="ECO:0007669"/>
    <property type="project" value="UniProtKB-ARBA"/>
</dbReference>
<dbReference type="Pfam" id="PF00550">
    <property type="entry name" value="PP-binding"/>
    <property type="match status" value="3"/>
</dbReference>
<feature type="domain" description="Carrier" evidence="5">
    <location>
        <begin position="964"/>
        <end position="1038"/>
    </location>
</feature>
<feature type="domain" description="Carrier" evidence="5">
    <location>
        <begin position="1036"/>
        <end position="1110"/>
    </location>
</feature>
<keyword evidence="3" id="KW-0597">Phosphoprotein</keyword>
<dbReference type="NCBIfam" id="TIGR01733">
    <property type="entry name" value="AA-adenyl-dom"/>
    <property type="match status" value="2"/>
</dbReference>
<dbReference type="InterPro" id="IPR006162">
    <property type="entry name" value="Ppantetheine_attach_site"/>
</dbReference>
<dbReference type="InterPro" id="IPR020845">
    <property type="entry name" value="AMP-binding_CS"/>
</dbReference>
<dbReference type="PANTHER" id="PTHR45527">
    <property type="entry name" value="NONRIBOSOMAL PEPTIDE SYNTHETASE"/>
    <property type="match status" value="1"/>
</dbReference>
<evidence type="ECO:0000256" key="3">
    <source>
        <dbReference type="ARBA" id="ARBA00022553"/>
    </source>
</evidence>
<dbReference type="SMART" id="SM00823">
    <property type="entry name" value="PKS_PP"/>
    <property type="match status" value="3"/>
</dbReference>
<dbReference type="GO" id="GO:0031177">
    <property type="term" value="F:phosphopantetheine binding"/>
    <property type="evidence" value="ECO:0007669"/>
    <property type="project" value="InterPro"/>
</dbReference>
<dbReference type="InterPro" id="IPR001242">
    <property type="entry name" value="Condensation_dom"/>
</dbReference>
<name>A0A1H5BUY2_PSEAG</name>
<dbReference type="Gene3D" id="2.30.38.10">
    <property type="entry name" value="Luciferase, Domain 3"/>
    <property type="match status" value="2"/>
</dbReference>
<evidence type="ECO:0000313" key="6">
    <source>
        <dbReference type="EMBL" id="SED57850.1"/>
    </source>
</evidence>
<dbReference type="CDD" id="cd19543">
    <property type="entry name" value="DCL_NRPS"/>
    <property type="match status" value="1"/>
</dbReference>
<dbReference type="GO" id="GO:0043041">
    <property type="term" value="P:amino acid activation for nonribosomal peptide biosynthetic process"/>
    <property type="evidence" value="ECO:0007669"/>
    <property type="project" value="TreeGrafter"/>
</dbReference>
<dbReference type="SUPFAM" id="SSF47336">
    <property type="entry name" value="ACP-like"/>
    <property type="match status" value="3"/>
</dbReference>
<protein>
    <submittedName>
        <fullName evidence="6">Amino acid adenylation domain-containing protein</fullName>
    </submittedName>
</protein>
<dbReference type="PROSITE" id="PS50075">
    <property type="entry name" value="CARRIER"/>
    <property type="match status" value="3"/>
</dbReference>
<dbReference type="InterPro" id="IPR003819">
    <property type="entry name" value="TauD/TfdA-like"/>
</dbReference>
<dbReference type="SUPFAM" id="SSF51197">
    <property type="entry name" value="Clavaminate synthase-like"/>
    <property type="match status" value="1"/>
</dbReference>
<dbReference type="GO" id="GO:0005829">
    <property type="term" value="C:cytosol"/>
    <property type="evidence" value="ECO:0007669"/>
    <property type="project" value="TreeGrafter"/>
</dbReference>
<organism evidence="6 7">
    <name type="scientific">Pseudomonas anguilliseptica</name>
    <dbReference type="NCBI Taxonomy" id="53406"/>
    <lineage>
        <taxon>Bacteria</taxon>
        <taxon>Pseudomonadati</taxon>
        <taxon>Pseudomonadota</taxon>
        <taxon>Gammaproteobacteria</taxon>
        <taxon>Pseudomonadales</taxon>
        <taxon>Pseudomonadaceae</taxon>
        <taxon>Pseudomonas</taxon>
    </lineage>
</organism>